<feature type="compositionally biased region" description="Acidic residues" evidence="1">
    <location>
        <begin position="90"/>
        <end position="100"/>
    </location>
</feature>
<protein>
    <submittedName>
        <fullName evidence="3">Uncharacterized protein</fullName>
    </submittedName>
</protein>
<evidence type="ECO:0000313" key="3">
    <source>
        <dbReference type="EMBL" id="GGG46426.1"/>
    </source>
</evidence>
<keyword evidence="2" id="KW-0812">Transmembrane</keyword>
<dbReference type="AlphaFoldDB" id="A0A917GHY6"/>
<feature type="compositionally biased region" description="Basic residues" evidence="1">
    <location>
        <begin position="65"/>
        <end position="78"/>
    </location>
</feature>
<keyword evidence="2" id="KW-0472">Membrane</keyword>
<keyword evidence="2" id="KW-1133">Transmembrane helix</keyword>
<organism evidence="3 4">
    <name type="scientific">Kocuria dechangensis</name>
    <dbReference type="NCBI Taxonomy" id="1176249"/>
    <lineage>
        <taxon>Bacteria</taxon>
        <taxon>Bacillati</taxon>
        <taxon>Actinomycetota</taxon>
        <taxon>Actinomycetes</taxon>
        <taxon>Micrococcales</taxon>
        <taxon>Micrococcaceae</taxon>
        <taxon>Kocuria</taxon>
    </lineage>
</organism>
<sequence>MKFNVQRVLTPAYLTSVALVVLGVVFALAWYPVAAWLFVLLGLGLNATAVSVTEIHDSPRAPRTTARRRPSLPVRRPRAGQSAEDGHEDGPEEAGQDLDEERPAQPAAGGRPARSRAVEPEAETAATSVVPAAGSSALGARR</sequence>
<reference evidence="3" key="1">
    <citation type="journal article" date="2014" name="Int. J. Syst. Evol. Microbiol.">
        <title>Complete genome sequence of Corynebacterium casei LMG S-19264T (=DSM 44701T), isolated from a smear-ripened cheese.</title>
        <authorList>
            <consortium name="US DOE Joint Genome Institute (JGI-PGF)"/>
            <person name="Walter F."/>
            <person name="Albersmeier A."/>
            <person name="Kalinowski J."/>
            <person name="Ruckert C."/>
        </authorList>
    </citation>
    <scope>NUCLEOTIDE SEQUENCE</scope>
    <source>
        <strain evidence="3">CGMCC 1.12187</strain>
    </source>
</reference>
<evidence type="ECO:0000256" key="1">
    <source>
        <dbReference type="SAM" id="MobiDB-lite"/>
    </source>
</evidence>
<evidence type="ECO:0000313" key="4">
    <source>
        <dbReference type="Proteomes" id="UP000638848"/>
    </source>
</evidence>
<keyword evidence="4" id="KW-1185">Reference proteome</keyword>
<gene>
    <name evidence="3" type="ORF">GCM10011374_05960</name>
</gene>
<reference evidence="3" key="2">
    <citation type="submission" date="2020-09" db="EMBL/GenBank/DDBJ databases">
        <authorList>
            <person name="Sun Q."/>
            <person name="Zhou Y."/>
        </authorList>
    </citation>
    <scope>NUCLEOTIDE SEQUENCE</scope>
    <source>
        <strain evidence="3">CGMCC 1.12187</strain>
    </source>
</reference>
<feature type="region of interest" description="Disordered" evidence="1">
    <location>
        <begin position="55"/>
        <end position="142"/>
    </location>
</feature>
<comment type="caution">
    <text evidence="3">The sequence shown here is derived from an EMBL/GenBank/DDBJ whole genome shotgun (WGS) entry which is preliminary data.</text>
</comment>
<feature type="transmembrane region" description="Helical" evidence="2">
    <location>
        <begin position="12"/>
        <end position="30"/>
    </location>
</feature>
<name>A0A917GHY6_9MICC</name>
<dbReference type="EMBL" id="BMEQ01000002">
    <property type="protein sequence ID" value="GGG46426.1"/>
    <property type="molecule type" value="Genomic_DNA"/>
</dbReference>
<evidence type="ECO:0000256" key="2">
    <source>
        <dbReference type="SAM" id="Phobius"/>
    </source>
</evidence>
<proteinExistence type="predicted"/>
<dbReference type="Proteomes" id="UP000638848">
    <property type="component" value="Unassembled WGS sequence"/>
</dbReference>
<accession>A0A917GHY6</accession>
<dbReference type="RefSeq" id="WP_188534340.1">
    <property type="nucleotide sequence ID" value="NZ_BMEQ01000002.1"/>
</dbReference>